<sequence>MAHLFSPFASCGLQSPFDDCTPQTNLSSSPCLIHKPTNENLHFSPANLTS</sequence>
<dbReference type="EMBL" id="CM002296">
    <property type="protein sequence ID" value="ESW10722.1"/>
    <property type="molecule type" value="Genomic_DNA"/>
</dbReference>
<evidence type="ECO:0000313" key="2">
    <source>
        <dbReference type="Proteomes" id="UP000000226"/>
    </source>
</evidence>
<proteinExistence type="predicted"/>
<organism evidence="1 2">
    <name type="scientific">Phaseolus vulgaris</name>
    <name type="common">Kidney bean</name>
    <name type="synonym">French bean</name>
    <dbReference type="NCBI Taxonomy" id="3885"/>
    <lineage>
        <taxon>Eukaryota</taxon>
        <taxon>Viridiplantae</taxon>
        <taxon>Streptophyta</taxon>
        <taxon>Embryophyta</taxon>
        <taxon>Tracheophyta</taxon>
        <taxon>Spermatophyta</taxon>
        <taxon>Magnoliopsida</taxon>
        <taxon>eudicotyledons</taxon>
        <taxon>Gunneridae</taxon>
        <taxon>Pentapetalae</taxon>
        <taxon>rosids</taxon>
        <taxon>fabids</taxon>
        <taxon>Fabales</taxon>
        <taxon>Fabaceae</taxon>
        <taxon>Papilionoideae</taxon>
        <taxon>50 kb inversion clade</taxon>
        <taxon>NPAAA clade</taxon>
        <taxon>indigoferoid/millettioid clade</taxon>
        <taxon>Phaseoleae</taxon>
        <taxon>Phaseolus</taxon>
    </lineage>
</organism>
<dbReference type="Proteomes" id="UP000000226">
    <property type="component" value="Chromosome 9"/>
</dbReference>
<accession>V7AYK6</accession>
<name>V7AYK6_PHAVU</name>
<keyword evidence="2" id="KW-1185">Reference proteome</keyword>
<protein>
    <submittedName>
        <fullName evidence="1">Uncharacterized protein</fullName>
    </submittedName>
</protein>
<dbReference type="OrthoDB" id="10513801at2759"/>
<dbReference type="AlphaFoldDB" id="V7AYK6"/>
<evidence type="ECO:0000313" key="1">
    <source>
        <dbReference type="EMBL" id="ESW10722.1"/>
    </source>
</evidence>
<reference evidence="2" key="1">
    <citation type="journal article" date="2014" name="Nat. Genet.">
        <title>A reference genome for common bean and genome-wide analysis of dual domestications.</title>
        <authorList>
            <person name="Schmutz J."/>
            <person name="McClean P.E."/>
            <person name="Mamidi S."/>
            <person name="Wu G.A."/>
            <person name="Cannon S.B."/>
            <person name="Grimwood J."/>
            <person name="Jenkins J."/>
            <person name="Shu S."/>
            <person name="Song Q."/>
            <person name="Chavarro C."/>
            <person name="Torres-Torres M."/>
            <person name="Geffroy V."/>
            <person name="Moghaddam S.M."/>
            <person name="Gao D."/>
            <person name="Abernathy B."/>
            <person name="Barry K."/>
            <person name="Blair M."/>
            <person name="Brick M.A."/>
            <person name="Chovatia M."/>
            <person name="Gepts P."/>
            <person name="Goodstein D.M."/>
            <person name="Gonzales M."/>
            <person name="Hellsten U."/>
            <person name="Hyten D.L."/>
            <person name="Jia G."/>
            <person name="Kelly J.D."/>
            <person name="Kudrna D."/>
            <person name="Lee R."/>
            <person name="Richard M.M."/>
            <person name="Miklas P.N."/>
            <person name="Osorno J.M."/>
            <person name="Rodrigues J."/>
            <person name="Thareau V."/>
            <person name="Urrea C.A."/>
            <person name="Wang M."/>
            <person name="Yu Y."/>
            <person name="Zhang M."/>
            <person name="Wing R.A."/>
            <person name="Cregan P.B."/>
            <person name="Rokhsar D.S."/>
            <person name="Jackson S.A."/>
        </authorList>
    </citation>
    <scope>NUCLEOTIDE SEQUENCE [LARGE SCALE GENOMIC DNA]</scope>
    <source>
        <strain evidence="2">cv. G19833</strain>
    </source>
</reference>
<dbReference type="Gramene" id="ESW10722">
    <property type="protein sequence ID" value="ESW10722"/>
    <property type="gene ID" value="PHAVU_009G232300g"/>
</dbReference>
<gene>
    <name evidence="1" type="ORF">PHAVU_009G232300g</name>
</gene>